<dbReference type="SUPFAM" id="SSF49373">
    <property type="entry name" value="Invasin/intimin cell-adhesion fragments"/>
    <property type="match status" value="1"/>
</dbReference>
<dbReference type="Pfam" id="PF00331">
    <property type="entry name" value="Glyco_hydro_10"/>
    <property type="match status" value="1"/>
</dbReference>
<dbReference type="InterPro" id="IPR022409">
    <property type="entry name" value="PKD/Chitinase_dom"/>
</dbReference>
<evidence type="ECO:0000259" key="11">
    <source>
        <dbReference type="PROSITE" id="PS51760"/>
    </source>
</evidence>
<dbReference type="PROSITE" id="PS51318">
    <property type="entry name" value="TAT"/>
    <property type="match status" value="1"/>
</dbReference>
<evidence type="ECO:0000259" key="10">
    <source>
        <dbReference type="PROSITE" id="PS50093"/>
    </source>
</evidence>
<sequence>MDSNENRESGSDRRTFLQSLAAASAAGVLGTGAASGGQTAADAYHQGLQSRLMDEEGLPEGTFVYSDTEQATLDAFSLQGGDQGTETQFDVSADVPITLGDRVAIEEDASNGYSYTYKSNITDREFSEGDVLLAVAYMRGPNAAAAEESVEVQAQFKYQFTDPDGETGYSDSFIEGTERVTLGSEWRRFYFPIEVGAKPDGSDYIPYVEFWTGFGQQTVEFGGVALLDYGTGVDVGELPTTAFDYEYPGRAEDAEWRSAAQDRIDELRKTDFEVTVVDADGDPVPDAEVEVAMQAHEYDWGSAIAVSQWPDGSDTYREKFLDNFNKAVPENGLKVPAWEGRYGDSLDKDNTRAAIDWMLERDIPTRGHALVWSTYEWMGIDDSLSATEVNEEVERLIRERANEFEGDLPEWDMHNHPLFYPEIWQDIGQEYVLDWWEAANEADPDSQMYINELNIVAGDQLTNDYYDHIEWLTDNDAGVEGVGFMSHFGLGSLTPPTELLDRFDRFAEFGVPLQLTEFDIQINDRSNENEVAAQRDYLRDALTAAFSHEAVEGVMSWGFWEDEHWRPTAAYYDSDWTLRPHGEEYRRLLFEEWWTEQSGTADGDGVYSGRGFEGTYEVVARDGERIGAETVEFTDDGASVEVRIEAGSIADIDLDVDGHTLVGDDTVDLGVTLTSVGGYDLPVPEGSLSFESADKDVLMIDEEGVVSVAGEGTATVTVTVTAYGDTAAASARFAARESADLGDPALSDDASDLSVADSNDNVFAAGYASRQGDDSFFQKSEGGQAGSVTYRLSEGVAAFEVDAYVNNNATDSDLSFAVSSDGESFEPVDVAPTVVEPPNDSNGYYAFWTYSQVGGLPDDAEYLRITIPEGPEAYAMVVGAVDVYSEAVSLDADDPTGPAVVVDGLQAGATYEAPRAADVSIADDESSVSSQSVTLNGDAFEGGEIVSRGRNTLDVSATNASGVTTATDFSFEVTRNDEDLIARLQPSATQGTVGERLTFQVIDTSGSGAHIDELEWTFDDGTTATGYWNAHRYEEPGIYTVELTATNSDGETTTDELTVWISELEGVLAEAKPSATEASVDERLTFAVEDTSGENRWITDLQWDFGDGETAEGWWAEHRYDSTGTYTVELTATDNLGYSTTDEVEITVS</sequence>
<keyword evidence="8 12" id="KW-0326">Glycosidase</keyword>
<dbReference type="OrthoDB" id="117332at2157"/>
<dbReference type="SUPFAM" id="SSF49299">
    <property type="entry name" value="PKD domain"/>
    <property type="match status" value="2"/>
</dbReference>
<dbReference type="EC" id="3.2.1.8" evidence="3"/>
<evidence type="ECO:0000313" key="12">
    <source>
        <dbReference type="EMBL" id="QLH83662.1"/>
    </source>
</evidence>
<protein>
    <recommendedName>
        <fullName evidence="3">endo-1,4-beta-xylanase</fullName>
        <ecNumber evidence="3">3.2.1.8</ecNumber>
    </recommendedName>
</protein>
<dbReference type="GeneID" id="56084804"/>
<keyword evidence="9" id="KW-0624">Polysaccharide degradation</keyword>
<evidence type="ECO:0000256" key="3">
    <source>
        <dbReference type="ARBA" id="ARBA00012590"/>
    </source>
</evidence>
<organism evidence="12 13">
    <name type="scientific">Halosimplex pelagicum</name>
    <dbReference type="NCBI Taxonomy" id="869886"/>
    <lineage>
        <taxon>Archaea</taxon>
        <taxon>Methanobacteriati</taxon>
        <taxon>Methanobacteriota</taxon>
        <taxon>Stenosarchaea group</taxon>
        <taxon>Halobacteria</taxon>
        <taxon>Halobacteriales</taxon>
        <taxon>Haloarculaceae</taxon>
        <taxon>Halosimplex</taxon>
    </lineage>
</organism>
<accession>A0A7D5PCZ7</accession>
<gene>
    <name evidence="12" type="ORF">HZS54_19405</name>
</gene>
<dbReference type="InterPro" id="IPR008964">
    <property type="entry name" value="Invasin/intimin_cell_adhesion"/>
</dbReference>
<evidence type="ECO:0000256" key="5">
    <source>
        <dbReference type="ARBA" id="ARBA00022729"/>
    </source>
</evidence>
<dbReference type="InterPro" id="IPR013783">
    <property type="entry name" value="Ig-like_fold"/>
</dbReference>
<keyword evidence="5" id="KW-0732">Signal</keyword>
<comment type="similarity">
    <text evidence="2">Belongs to the glycosyl hydrolase 10 (cellulase F) family.</text>
</comment>
<dbReference type="InterPro" id="IPR001000">
    <property type="entry name" value="GH10_dom"/>
</dbReference>
<evidence type="ECO:0000256" key="9">
    <source>
        <dbReference type="ARBA" id="ARBA00023326"/>
    </source>
</evidence>
<dbReference type="Gene3D" id="2.60.40.1080">
    <property type="match status" value="1"/>
</dbReference>
<name>A0A7D5PCZ7_9EURY</name>
<evidence type="ECO:0000256" key="7">
    <source>
        <dbReference type="ARBA" id="ARBA00023277"/>
    </source>
</evidence>
<dbReference type="InterPro" id="IPR017853">
    <property type="entry name" value="GH"/>
</dbReference>
<dbReference type="InterPro" id="IPR006311">
    <property type="entry name" value="TAT_signal"/>
</dbReference>
<keyword evidence="6 12" id="KW-0378">Hydrolase</keyword>
<dbReference type="InterPro" id="IPR044846">
    <property type="entry name" value="GH10"/>
</dbReference>
<dbReference type="PANTHER" id="PTHR31490">
    <property type="entry name" value="GLYCOSYL HYDROLASE"/>
    <property type="match status" value="1"/>
</dbReference>
<dbReference type="GO" id="GO:0031176">
    <property type="term" value="F:endo-1,4-beta-xylanase activity"/>
    <property type="evidence" value="ECO:0007669"/>
    <property type="project" value="UniProtKB-EC"/>
</dbReference>
<keyword evidence="7" id="KW-0119">Carbohydrate metabolism</keyword>
<evidence type="ECO:0000256" key="4">
    <source>
        <dbReference type="ARBA" id="ARBA00022651"/>
    </source>
</evidence>
<dbReference type="Gene3D" id="2.60.40.10">
    <property type="entry name" value="Immunoglobulins"/>
    <property type="match status" value="2"/>
</dbReference>
<feature type="domain" description="GH10" evidence="11">
    <location>
        <begin position="286"/>
        <end position="588"/>
    </location>
</feature>
<comment type="catalytic activity">
    <reaction evidence="1">
        <text>Endohydrolysis of (1-&gt;4)-beta-D-xylosidic linkages in xylans.</text>
        <dbReference type="EC" id="3.2.1.8"/>
    </reaction>
</comment>
<dbReference type="SMART" id="SM00089">
    <property type="entry name" value="PKD"/>
    <property type="match status" value="2"/>
</dbReference>
<reference evidence="12 13" key="1">
    <citation type="submission" date="2020-07" db="EMBL/GenBank/DDBJ databases">
        <title>Halosimplex litoreum sp. nov. and Halosimplex rubrum sp. nov., isolated from different salt environments.</title>
        <authorList>
            <person name="Cui H."/>
        </authorList>
    </citation>
    <scope>NUCLEOTIDE SEQUENCE [LARGE SCALE GENOMIC DNA]</scope>
    <source>
        <strain evidence="12 13">R2</strain>
    </source>
</reference>
<dbReference type="EMBL" id="CP058909">
    <property type="protein sequence ID" value="QLH83662.1"/>
    <property type="molecule type" value="Genomic_DNA"/>
</dbReference>
<keyword evidence="13" id="KW-1185">Reference proteome</keyword>
<feature type="domain" description="PKD" evidence="10">
    <location>
        <begin position="980"/>
        <end position="1059"/>
    </location>
</feature>
<feature type="domain" description="PKD" evidence="10">
    <location>
        <begin position="1074"/>
        <end position="1149"/>
    </location>
</feature>
<dbReference type="AlphaFoldDB" id="A0A7D5PCZ7"/>
<dbReference type="CDD" id="cd00146">
    <property type="entry name" value="PKD"/>
    <property type="match status" value="2"/>
</dbReference>
<keyword evidence="4 12" id="KW-0858">Xylan degradation</keyword>
<dbReference type="RefSeq" id="WP_179918704.1">
    <property type="nucleotide sequence ID" value="NZ_CP058909.1"/>
</dbReference>
<dbReference type="Proteomes" id="UP000509346">
    <property type="component" value="Chromosome"/>
</dbReference>
<evidence type="ECO:0000256" key="8">
    <source>
        <dbReference type="ARBA" id="ARBA00023295"/>
    </source>
</evidence>
<dbReference type="Pfam" id="PF18911">
    <property type="entry name" value="PKD_4"/>
    <property type="match status" value="2"/>
</dbReference>
<evidence type="ECO:0000256" key="1">
    <source>
        <dbReference type="ARBA" id="ARBA00000681"/>
    </source>
</evidence>
<evidence type="ECO:0000256" key="6">
    <source>
        <dbReference type="ARBA" id="ARBA00022801"/>
    </source>
</evidence>
<dbReference type="SUPFAM" id="SSF51445">
    <property type="entry name" value="(Trans)glycosidases"/>
    <property type="match status" value="1"/>
</dbReference>
<dbReference type="PROSITE" id="PS50093">
    <property type="entry name" value="PKD"/>
    <property type="match status" value="2"/>
</dbReference>
<evidence type="ECO:0000256" key="2">
    <source>
        <dbReference type="ARBA" id="ARBA00007495"/>
    </source>
</evidence>
<dbReference type="KEGG" id="hpel:HZS54_19405"/>
<dbReference type="SMART" id="SM00633">
    <property type="entry name" value="Glyco_10"/>
    <property type="match status" value="1"/>
</dbReference>
<dbReference type="GO" id="GO:0045493">
    <property type="term" value="P:xylan catabolic process"/>
    <property type="evidence" value="ECO:0007669"/>
    <property type="project" value="UniProtKB-KW"/>
</dbReference>
<proteinExistence type="inferred from homology"/>
<dbReference type="PROSITE" id="PS51760">
    <property type="entry name" value="GH10_2"/>
    <property type="match status" value="1"/>
</dbReference>
<dbReference type="PANTHER" id="PTHR31490:SF88">
    <property type="entry name" value="BETA-XYLANASE"/>
    <property type="match status" value="1"/>
</dbReference>
<dbReference type="InterPro" id="IPR000601">
    <property type="entry name" value="PKD_dom"/>
</dbReference>
<dbReference type="Gene3D" id="3.20.20.80">
    <property type="entry name" value="Glycosidases"/>
    <property type="match status" value="1"/>
</dbReference>
<dbReference type="InterPro" id="IPR035986">
    <property type="entry name" value="PKD_dom_sf"/>
</dbReference>
<evidence type="ECO:0000313" key="13">
    <source>
        <dbReference type="Proteomes" id="UP000509346"/>
    </source>
</evidence>